<evidence type="ECO:0000313" key="11">
    <source>
        <dbReference type="Proteomes" id="UP000623269"/>
    </source>
</evidence>
<evidence type="ECO:0000256" key="9">
    <source>
        <dbReference type="ARBA" id="ARBA00023264"/>
    </source>
</evidence>
<dbReference type="Pfam" id="PF13685">
    <property type="entry name" value="Fe-ADH_2"/>
    <property type="match status" value="1"/>
</dbReference>
<dbReference type="Gene3D" id="1.20.1090.10">
    <property type="entry name" value="Dehydroquinate synthase-like - alpha domain"/>
    <property type="match status" value="1"/>
</dbReference>
<evidence type="ECO:0000256" key="1">
    <source>
        <dbReference type="ARBA" id="ARBA00022490"/>
    </source>
</evidence>
<dbReference type="EMBL" id="JAEAGR010000014">
    <property type="protein sequence ID" value="MBH1941767.1"/>
    <property type="molecule type" value="Genomic_DNA"/>
</dbReference>
<evidence type="ECO:0000256" key="3">
    <source>
        <dbReference type="ARBA" id="ARBA00022723"/>
    </source>
</evidence>
<evidence type="ECO:0000256" key="4">
    <source>
        <dbReference type="ARBA" id="ARBA00022857"/>
    </source>
</evidence>
<dbReference type="InterPro" id="IPR016205">
    <property type="entry name" value="Glycerol_DH"/>
</dbReference>
<keyword evidence="3" id="KW-0479">Metal-binding</keyword>
<evidence type="ECO:0000256" key="7">
    <source>
        <dbReference type="ARBA" id="ARBA00023098"/>
    </source>
</evidence>
<dbReference type="GO" id="GO:0046872">
    <property type="term" value="F:metal ion binding"/>
    <property type="evidence" value="ECO:0007669"/>
    <property type="project" value="UniProtKB-KW"/>
</dbReference>
<organism evidence="10 11">
    <name type="scientific">Mobilitalea sibirica</name>
    <dbReference type="NCBI Taxonomy" id="1462919"/>
    <lineage>
        <taxon>Bacteria</taxon>
        <taxon>Bacillati</taxon>
        <taxon>Bacillota</taxon>
        <taxon>Clostridia</taxon>
        <taxon>Lachnospirales</taxon>
        <taxon>Lachnospiraceae</taxon>
        <taxon>Mobilitalea</taxon>
    </lineage>
</organism>
<protein>
    <submittedName>
        <fullName evidence="10">sn-glycerol-1-phosphate dehydrogenase</fullName>
    </submittedName>
</protein>
<dbReference type="SUPFAM" id="SSF56796">
    <property type="entry name" value="Dehydroquinate synthase-like"/>
    <property type="match status" value="1"/>
</dbReference>
<gene>
    <name evidence="10" type="ORF">I5677_12765</name>
</gene>
<evidence type="ECO:0000256" key="6">
    <source>
        <dbReference type="ARBA" id="ARBA00023027"/>
    </source>
</evidence>
<keyword evidence="11" id="KW-1185">Reference proteome</keyword>
<evidence type="ECO:0000256" key="5">
    <source>
        <dbReference type="ARBA" id="ARBA00023002"/>
    </source>
</evidence>
<keyword evidence="5" id="KW-0560">Oxidoreductase</keyword>
<accession>A0A8J7HD84</accession>
<dbReference type="InterPro" id="IPR032837">
    <property type="entry name" value="G1PDH"/>
</dbReference>
<dbReference type="Gene3D" id="3.40.50.1970">
    <property type="match status" value="1"/>
</dbReference>
<keyword evidence="7" id="KW-0443">Lipid metabolism</keyword>
<comment type="caution">
    <text evidence="10">The sequence shown here is derived from an EMBL/GenBank/DDBJ whole genome shotgun (WGS) entry which is preliminary data.</text>
</comment>
<proteinExistence type="predicted"/>
<dbReference type="GO" id="GO:0008654">
    <property type="term" value="P:phospholipid biosynthetic process"/>
    <property type="evidence" value="ECO:0007669"/>
    <property type="project" value="UniProtKB-KW"/>
</dbReference>
<dbReference type="GO" id="GO:0005829">
    <property type="term" value="C:cytosol"/>
    <property type="evidence" value="ECO:0007669"/>
    <property type="project" value="TreeGrafter"/>
</dbReference>
<dbReference type="RefSeq" id="WP_197662015.1">
    <property type="nucleotide sequence ID" value="NZ_JAEAGR010000014.1"/>
</dbReference>
<keyword evidence="6" id="KW-0520">NAD</keyword>
<reference evidence="10" key="1">
    <citation type="submission" date="2020-12" db="EMBL/GenBank/DDBJ databases">
        <title>M. sibirica DSM 26468T genome.</title>
        <authorList>
            <person name="Thieme N."/>
            <person name="Rettenmaier R."/>
            <person name="Zverlov V."/>
            <person name="Liebl W."/>
        </authorList>
    </citation>
    <scope>NUCLEOTIDE SEQUENCE</scope>
    <source>
        <strain evidence="10">DSM 26468</strain>
    </source>
</reference>
<dbReference type="PANTHER" id="PTHR43616:SF5">
    <property type="entry name" value="GLYCEROL DEHYDROGENASE 1"/>
    <property type="match status" value="1"/>
</dbReference>
<dbReference type="GO" id="GO:0016614">
    <property type="term" value="F:oxidoreductase activity, acting on CH-OH group of donors"/>
    <property type="evidence" value="ECO:0007669"/>
    <property type="project" value="InterPro"/>
</dbReference>
<evidence type="ECO:0000256" key="8">
    <source>
        <dbReference type="ARBA" id="ARBA00023209"/>
    </source>
</evidence>
<keyword evidence="2" id="KW-0444">Lipid biosynthesis</keyword>
<sequence length="444" mass="50011">MKIKDYLNKNFSCSCTREHSVSIEHIIIETDALLSLTNIFTQAACQKAFILYDKSTYSIAGHLIEDHFQANNISFINCIINKDHPIPDEKTIGEIFIQFDSSCDMIIGVGSGTINDLSRYISYKLQLPYIIVATAPSMDGYASSVTPLIVNHMKTTFEAHAPYAILGDVNLLKESPIEMICAGIGDILGKYTSLCDWKISSLINDEYYCDTIVNMVGHTLEIIMNQIHLVKDRDPIVIKTIMEALVLSGIAMSYAGNSRPASGSEHHISHYWEMASLLRNKQPALHGTQVGVATVAVIKAYELLMNRNIDFEQSINDALHYSQIQWEDKIKETYFDAAYSVIDLEKKIGKNTPDKVTSRLKITEQNWELLKKATNSLPYSETIRNILIALNASANPISIGIDKETFINSFLVAKELRNRYGLLQLLFDLNLCEDIANEVWDYFQ</sequence>
<keyword evidence="8" id="KW-0594">Phospholipid biosynthesis</keyword>
<dbReference type="AlphaFoldDB" id="A0A8J7HD84"/>
<dbReference type="CDD" id="cd08175">
    <property type="entry name" value="G1PDH"/>
    <property type="match status" value="1"/>
</dbReference>
<keyword evidence="9" id="KW-1208">Phospholipid metabolism</keyword>
<evidence type="ECO:0000313" key="10">
    <source>
        <dbReference type="EMBL" id="MBH1941767.1"/>
    </source>
</evidence>
<name>A0A8J7HD84_9FIRM</name>
<keyword evidence="1" id="KW-0963">Cytoplasm</keyword>
<dbReference type="Proteomes" id="UP000623269">
    <property type="component" value="Unassembled WGS sequence"/>
</dbReference>
<evidence type="ECO:0000256" key="2">
    <source>
        <dbReference type="ARBA" id="ARBA00022516"/>
    </source>
</evidence>
<dbReference type="PANTHER" id="PTHR43616">
    <property type="entry name" value="GLYCEROL DEHYDROGENASE"/>
    <property type="match status" value="1"/>
</dbReference>
<keyword evidence="4" id="KW-0521">NADP</keyword>